<evidence type="ECO:0000259" key="2">
    <source>
        <dbReference type="Pfam" id="PF20243"/>
    </source>
</evidence>
<feature type="signal peptide" evidence="1">
    <location>
        <begin position="1"/>
        <end position="20"/>
    </location>
</feature>
<dbReference type="Pfam" id="PF20243">
    <property type="entry name" value="MbnP"/>
    <property type="match status" value="1"/>
</dbReference>
<name>A0ABW9ZUQ7_9BACT</name>
<evidence type="ECO:0000313" key="3">
    <source>
        <dbReference type="EMBL" id="NCI48953.1"/>
    </source>
</evidence>
<gene>
    <name evidence="3" type="ORF">GWC95_03405</name>
</gene>
<sequence>MKFTPLILLILFAVTGSSFTGTLHTSPAARKITVVFHNQVSGKDLVLGDSVKTSVGETITVERFRYYVSNFSVQLEDGKTQKLPPEYFLVDEENPVTKTITLAVPEGKIVRLGFLLGVDSIRNVSGVQTGALDPMKGMFWTWNSGYVMAKIEGTSGSSSSAGNRFTYHVGGFRAGMNVLKTIDIDLRAAGSAISEIHINADIDRWFKGNTELKIAETPVCHSPGALAMRIADNYSTMFSLNSVK</sequence>
<evidence type="ECO:0000313" key="4">
    <source>
        <dbReference type="Proteomes" id="UP000753802"/>
    </source>
</evidence>
<accession>A0ABW9ZUQ7</accession>
<dbReference type="RefSeq" id="WP_161817257.1">
    <property type="nucleotide sequence ID" value="NZ_JAACJS010000002.1"/>
</dbReference>
<keyword evidence="1" id="KW-0732">Signal</keyword>
<keyword evidence="4" id="KW-1185">Reference proteome</keyword>
<dbReference type="EMBL" id="JAACJS010000002">
    <property type="protein sequence ID" value="NCI48953.1"/>
    <property type="molecule type" value="Genomic_DNA"/>
</dbReference>
<proteinExistence type="predicted"/>
<reference evidence="3 4" key="1">
    <citation type="submission" date="2020-01" db="EMBL/GenBank/DDBJ databases">
        <title>Genome analysis.</title>
        <authorList>
            <person name="Wu S."/>
            <person name="Wang G."/>
        </authorList>
    </citation>
    <scope>NUCLEOTIDE SEQUENCE [LARGE SCALE GENOMIC DNA]</scope>
    <source>
        <strain evidence="3 4">SYL130</strain>
    </source>
</reference>
<dbReference type="InterPro" id="IPR046863">
    <property type="entry name" value="MbnP-like_dom"/>
</dbReference>
<feature type="chain" id="PRO_5045499819" description="Copper-binding protein MbnP-like domain-containing protein" evidence="1">
    <location>
        <begin position="21"/>
        <end position="244"/>
    </location>
</feature>
<protein>
    <recommendedName>
        <fullName evidence="2">Copper-binding protein MbnP-like domain-containing protein</fullName>
    </recommendedName>
</protein>
<organism evidence="3 4">
    <name type="scientific">Sediminibacterium roseum</name>
    <dbReference type="NCBI Taxonomy" id="1978412"/>
    <lineage>
        <taxon>Bacteria</taxon>
        <taxon>Pseudomonadati</taxon>
        <taxon>Bacteroidota</taxon>
        <taxon>Chitinophagia</taxon>
        <taxon>Chitinophagales</taxon>
        <taxon>Chitinophagaceae</taxon>
        <taxon>Sediminibacterium</taxon>
    </lineage>
</organism>
<evidence type="ECO:0000256" key="1">
    <source>
        <dbReference type="SAM" id="SignalP"/>
    </source>
</evidence>
<dbReference type="Proteomes" id="UP000753802">
    <property type="component" value="Unassembled WGS sequence"/>
</dbReference>
<comment type="caution">
    <text evidence="3">The sequence shown here is derived from an EMBL/GenBank/DDBJ whole genome shotgun (WGS) entry which is preliminary data.</text>
</comment>
<feature type="domain" description="Copper-binding protein MbnP-like" evidence="2">
    <location>
        <begin position="31"/>
        <end position="222"/>
    </location>
</feature>